<name>C1EB18_MICCC</name>
<dbReference type="OrthoDB" id="498851at2759"/>
<dbReference type="RefSeq" id="XP_002504048.1">
    <property type="nucleotide sequence ID" value="XM_002504002.1"/>
</dbReference>
<feature type="compositionally biased region" description="Low complexity" evidence="1">
    <location>
        <begin position="235"/>
        <end position="245"/>
    </location>
</feature>
<feature type="region of interest" description="Disordered" evidence="1">
    <location>
        <begin position="808"/>
        <end position="959"/>
    </location>
</feature>
<dbReference type="EMBL" id="CP001328">
    <property type="protein sequence ID" value="ACO65306.1"/>
    <property type="molecule type" value="Genomic_DNA"/>
</dbReference>
<feature type="compositionally biased region" description="Low complexity" evidence="1">
    <location>
        <begin position="949"/>
        <end position="959"/>
    </location>
</feature>
<feature type="region of interest" description="Disordered" evidence="1">
    <location>
        <begin position="443"/>
        <end position="495"/>
    </location>
</feature>
<dbReference type="KEGG" id="mis:MICPUN_60273"/>
<dbReference type="AlphaFoldDB" id="C1EB18"/>
<feature type="compositionally biased region" description="Low complexity" evidence="1">
    <location>
        <begin position="189"/>
        <end position="204"/>
    </location>
</feature>
<protein>
    <submittedName>
        <fullName evidence="2">Uncharacterized protein</fullName>
    </submittedName>
</protein>
<dbReference type="OMA" id="GNCANDF"/>
<feature type="compositionally biased region" description="Basic and acidic residues" evidence="1">
    <location>
        <begin position="724"/>
        <end position="735"/>
    </location>
</feature>
<feature type="compositionally biased region" description="Low complexity" evidence="1">
    <location>
        <begin position="108"/>
        <end position="123"/>
    </location>
</feature>
<dbReference type="eggNOG" id="ENOG502SHQN">
    <property type="taxonomic scope" value="Eukaryota"/>
</dbReference>
<feature type="region of interest" description="Disordered" evidence="1">
    <location>
        <begin position="709"/>
        <end position="735"/>
    </location>
</feature>
<keyword evidence="3" id="KW-1185">Reference proteome</keyword>
<dbReference type="GeneID" id="8244986"/>
<proteinExistence type="predicted"/>
<feature type="compositionally biased region" description="Low complexity" evidence="1">
    <location>
        <begin position="901"/>
        <end position="932"/>
    </location>
</feature>
<organism evidence="2 3">
    <name type="scientific">Micromonas commoda (strain RCC299 / NOUM17 / CCMP2709)</name>
    <name type="common">Picoplanktonic green alga</name>
    <dbReference type="NCBI Taxonomy" id="296587"/>
    <lineage>
        <taxon>Eukaryota</taxon>
        <taxon>Viridiplantae</taxon>
        <taxon>Chlorophyta</taxon>
        <taxon>Mamiellophyceae</taxon>
        <taxon>Mamiellales</taxon>
        <taxon>Mamiellaceae</taxon>
        <taxon>Micromonas</taxon>
    </lineage>
</organism>
<accession>C1EB18</accession>
<feature type="compositionally biased region" description="Basic and acidic residues" evidence="1">
    <location>
        <begin position="872"/>
        <end position="881"/>
    </location>
</feature>
<dbReference type="InParanoid" id="C1EB18"/>
<reference evidence="2 3" key="1">
    <citation type="journal article" date="2009" name="Science">
        <title>Green evolution and dynamic adaptations revealed by genomes of the marine picoeukaryotes Micromonas.</title>
        <authorList>
            <person name="Worden A.Z."/>
            <person name="Lee J.H."/>
            <person name="Mock T."/>
            <person name="Rouze P."/>
            <person name="Simmons M.P."/>
            <person name="Aerts A.L."/>
            <person name="Allen A.E."/>
            <person name="Cuvelier M.L."/>
            <person name="Derelle E."/>
            <person name="Everett M.V."/>
            <person name="Foulon E."/>
            <person name="Grimwood J."/>
            <person name="Gundlach H."/>
            <person name="Henrissat B."/>
            <person name="Napoli C."/>
            <person name="McDonald S.M."/>
            <person name="Parker M.S."/>
            <person name="Rombauts S."/>
            <person name="Salamov A."/>
            <person name="Von Dassow P."/>
            <person name="Badger J.H."/>
            <person name="Coutinho P.M."/>
            <person name="Demir E."/>
            <person name="Dubchak I."/>
            <person name="Gentemann C."/>
            <person name="Eikrem W."/>
            <person name="Gready J.E."/>
            <person name="John U."/>
            <person name="Lanier W."/>
            <person name="Lindquist E.A."/>
            <person name="Lucas S."/>
            <person name="Mayer K.F."/>
            <person name="Moreau H."/>
            <person name="Not F."/>
            <person name="Otillar R."/>
            <person name="Panaud O."/>
            <person name="Pangilinan J."/>
            <person name="Paulsen I."/>
            <person name="Piegu B."/>
            <person name="Poliakov A."/>
            <person name="Robbens S."/>
            <person name="Schmutz J."/>
            <person name="Toulza E."/>
            <person name="Wyss T."/>
            <person name="Zelensky A."/>
            <person name="Zhou K."/>
            <person name="Armbrust E.V."/>
            <person name="Bhattacharya D."/>
            <person name="Goodenough U.W."/>
            <person name="Van de Peer Y."/>
            <person name="Grigoriev I.V."/>
        </authorList>
    </citation>
    <scope>NUCLEOTIDE SEQUENCE [LARGE SCALE GENOMIC DNA]</scope>
    <source>
        <strain evidence="3">RCC299 / NOUM17</strain>
    </source>
</reference>
<evidence type="ECO:0000313" key="3">
    <source>
        <dbReference type="Proteomes" id="UP000002009"/>
    </source>
</evidence>
<dbReference type="Proteomes" id="UP000002009">
    <property type="component" value="Chromosome 7"/>
</dbReference>
<sequence length="959" mass="99033">MGESGSNPCAFCSTRAGNQPRIPQTRFVSHSVDDLCQSSTPDRERGSRKFEFSILAASRLFRSIVSEVPPVTSTVITSGTATGFPHARAASPMSPNEEMTQASRPKRPAAGTAVSSAAAAAGTRLRRPAPSKDIEAGPQQQKRRAAPAEAVSDRSDDTGIDATDNTAGDPAGAMAVPETAGKRDKRAAAKSSKTELASAKSSKTAADKASDSDDVAPVPKATKPSGKSGTASKVATATKAGGRTAASEEPARTRPTNNQLLYKARFNWDHYPHPMIPGARETLPDETHGCASVTSAFLQVLKAIHTAELSRRDGGRNVLKLLSVNTRRTKVVALSTGTHRVPDELRRHQLADEEGNEYSTNLDRNRYGNDDQYLFTVIKFNLEALGLCPLIAQVEIIDAKAAKEECVLVVKVPDAGCACDGNCVNGVRDGVHVAAREIVGGSAAQRESVARSNEQSARRARESGSGGAKSGDAKTPRANQTKEQWRVPTTPMSPMKRNASAGDAGGMGMLLDALTQVGGMPPPSPLHLRSPPHGANVAGRRASFLSGGANMAAASPSMRPAAAAMSALCASAPPSVDRDAVSHMGGVGGVAQAAAAAAAAAQYYGLAAAGQSNAQAQLLAIQQHHEQQQLLFQSPPLMQKFAAAAAGLAPAPGNCANDFSVRRATPETLANESVLEELVERERGEAAAARAAEAKANARVAELERELAELSKKDEEDASTEEDGAAKAKAEKAERTAEAVAREDFAHRLVALEEEIAAFGARAEAAARNAGTAPAGGDAMTALYVAEARAHARALVRVARLEATAALASSKGENAEENASREETIARAKEEAGPEEGAALEASPGEPDGGDPESPAASPAVENVASLAAAAEAEKRARDDDAGFFEPPPPAKRRATETDAVKAATKAATKAAAAAAGAVGTGYAPPTTPALADNGVNGRDGVLSPDQPAQALHFAAAAR</sequence>
<feature type="compositionally biased region" description="Low complexity" evidence="1">
    <location>
        <begin position="835"/>
        <end position="856"/>
    </location>
</feature>
<feature type="compositionally biased region" description="Basic and acidic residues" evidence="1">
    <location>
        <begin position="818"/>
        <end position="832"/>
    </location>
</feature>
<feature type="compositionally biased region" description="Polar residues" evidence="1">
    <location>
        <begin position="93"/>
        <end position="103"/>
    </location>
</feature>
<feature type="region of interest" description="Disordered" evidence="1">
    <location>
        <begin position="75"/>
        <end position="253"/>
    </location>
</feature>
<evidence type="ECO:0000256" key="1">
    <source>
        <dbReference type="SAM" id="MobiDB-lite"/>
    </source>
</evidence>
<gene>
    <name evidence="2" type="ORF">MICPUN_60273</name>
</gene>
<evidence type="ECO:0000313" key="2">
    <source>
        <dbReference type="EMBL" id="ACO65306.1"/>
    </source>
</evidence>